<evidence type="ECO:0000256" key="7">
    <source>
        <dbReference type="SAM" id="MobiDB-lite"/>
    </source>
</evidence>
<dbReference type="SMART" id="SM00673">
    <property type="entry name" value="CARP"/>
    <property type="match status" value="2"/>
</dbReference>
<proteinExistence type="inferred from homology"/>
<comment type="similarity">
    <text evidence="2">Belongs to the TBCC family.</text>
</comment>
<keyword evidence="4" id="KW-0007">Acetylation</keyword>
<dbReference type="GO" id="GO:0007021">
    <property type="term" value="P:tubulin complex assembly"/>
    <property type="evidence" value="ECO:0007669"/>
    <property type="project" value="TreeGrafter"/>
</dbReference>
<evidence type="ECO:0000256" key="5">
    <source>
        <dbReference type="ARBA" id="ARBA00023186"/>
    </source>
</evidence>
<organism evidence="9 10">
    <name type="scientific">Biomphalaria glabrata</name>
    <name type="common">Bloodfluke planorb</name>
    <name type="synonym">Freshwater snail</name>
    <dbReference type="NCBI Taxonomy" id="6526"/>
    <lineage>
        <taxon>Eukaryota</taxon>
        <taxon>Metazoa</taxon>
        <taxon>Spiralia</taxon>
        <taxon>Lophotrochozoa</taxon>
        <taxon>Mollusca</taxon>
        <taxon>Gastropoda</taxon>
        <taxon>Heterobranchia</taxon>
        <taxon>Euthyneura</taxon>
        <taxon>Panpulmonata</taxon>
        <taxon>Hygrophila</taxon>
        <taxon>Lymnaeoidea</taxon>
        <taxon>Planorbidae</taxon>
        <taxon>Biomphalaria</taxon>
    </lineage>
</organism>
<comment type="subcellular location">
    <subcellularLocation>
        <location evidence="1">Cytoplasm</location>
    </subcellularLocation>
</comment>
<dbReference type="PROSITE" id="PS51329">
    <property type="entry name" value="C_CAP_COFACTOR_C"/>
    <property type="match status" value="1"/>
</dbReference>
<dbReference type="InterPro" id="IPR027684">
    <property type="entry name" value="TBCC"/>
</dbReference>
<dbReference type="KEGG" id="bgt:106069955"/>
<dbReference type="OrthoDB" id="194775at2759"/>
<evidence type="ECO:0000256" key="2">
    <source>
        <dbReference type="ARBA" id="ARBA00008848"/>
    </source>
</evidence>
<protein>
    <recommendedName>
        <fullName evidence="8">C-CAP/cofactor C-like domain-containing protein</fullName>
    </recommendedName>
</protein>
<dbReference type="Pfam" id="PF16752">
    <property type="entry name" value="TBCC_N"/>
    <property type="match status" value="1"/>
</dbReference>
<evidence type="ECO:0000313" key="10">
    <source>
        <dbReference type="Proteomes" id="UP000076420"/>
    </source>
</evidence>
<dbReference type="EnsemblMetazoa" id="BGLB008737-RB">
    <property type="protein sequence ID" value="BGLB008737-PB"/>
    <property type="gene ID" value="BGLB008737"/>
</dbReference>
<reference evidence="9" key="1">
    <citation type="submission" date="2020-05" db="UniProtKB">
        <authorList>
            <consortium name="EnsemblMetazoa"/>
        </authorList>
    </citation>
    <scope>IDENTIFICATION</scope>
    <source>
        <strain evidence="9">BB02</strain>
    </source>
</reference>
<dbReference type="InterPro" id="IPR016098">
    <property type="entry name" value="CAP/MinC_C"/>
</dbReference>
<dbReference type="GO" id="GO:0007023">
    <property type="term" value="P:post-chaperonin tubulin folding pathway"/>
    <property type="evidence" value="ECO:0007669"/>
    <property type="project" value="InterPro"/>
</dbReference>
<name>A0A2C9JVM6_BIOGL</name>
<evidence type="ECO:0000256" key="3">
    <source>
        <dbReference type="ARBA" id="ARBA00022490"/>
    </source>
</evidence>
<dbReference type="InterPro" id="IPR012945">
    <property type="entry name" value="Tubulin-bd_cofactor_C_dom"/>
</dbReference>
<dbReference type="AlphaFoldDB" id="A0A2C9JVM6"/>
<accession>A0A2C9JVM6</accession>
<evidence type="ECO:0000313" key="9">
    <source>
        <dbReference type="EnsemblMetazoa" id="BGLB008737-PB"/>
    </source>
</evidence>
<dbReference type="GO" id="GO:0015631">
    <property type="term" value="F:tubulin binding"/>
    <property type="evidence" value="ECO:0007669"/>
    <property type="project" value="InterPro"/>
</dbReference>
<feature type="region of interest" description="Disordered" evidence="7">
    <location>
        <begin position="1"/>
        <end position="45"/>
    </location>
</feature>
<sequence>MADWQGTYPVTVGTEEQMSAVTERLSKREEERQAQIQKRRQEESEQQTFKVQESVKLFLDAFKAERLDLEEQLAKSKSVEASNLITHFDNLSLRVSKLQRYVSESAMYLPPYDLKTAQNFLTSLQTKIHEKREELIPKKKFSFKPSNRKTDKRPMPVSCSLKSEETAKDSNSGDDIVLELAACKFVDISNRTLQKNRNEINKKDIALANLTDCTVVLYGAPSAIHMNKLKNCKVLCGPVPGSIFIRECTNCTFNLSCQQLRIHSTTNSHFYIHVTSKAIVEDCSDVKFAPCTWTYEGQDEDYASSGLSRERNNWDSVDDFNWLAADVHSPNWSILEESERIHSWNI</sequence>
<keyword evidence="3" id="KW-0963">Cytoplasm</keyword>
<dbReference type="InterPro" id="IPR038397">
    <property type="entry name" value="TBCC_N_sf"/>
</dbReference>
<dbReference type="Pfam" id="PF07986">
    <property type="entry name" value="TBCC"/>
    <property type="match status" value="1"/>
</dbReference>
<dbReference type="GO" id="GO:0005737">
    <property type="term" value="C:cytoplasm"/>
    <property type="evidence" value="ECO:0007669"/>
    <property type="project" value="UniProtKB-SubCell"/>
</dbReference>
<feature type="domain" description="C-CAP/cofactor C-like" evidence="8">
    <location>
        <begin position="167"/>
        <end position="322"/>
    </location>
</feature>
<evidence type="ECO:0000256" key="4">
    <source>
        <dbReference type="ARBA" id="ARBA00022990"/>
    </source>
</evidence>
<dbReference type="VEuPathDB" id="VectorBase:BGLB008737"/>
<comment type="subunit">
    <text evidence="6">Supercomplex made of cofactors A to E. Cofactors A and D function by capturing and stabilizing tubulin in a quasi-native conformation. Cofactor E binds to the cofactor D-tubulin complex; interaction with cofactor C then causes the release of tubulin polypeptides that are committed to the native state.</text>
</comment>
<dbReference type="PANTHER" id="PTHR15139">
    <property type="entry name" value="TUBULIN FOLDING COFACTOR C"/>
    <property type="match status" value="1"/>
</dbReference>
<dbReference type="RefSeq" id="XP_013085189.2">
    <property type="nucleotide sequence ID" value="XM_013229735.2"/>
</dbReference>
<keyword evidence="5" id="KW-0143">Chaperone</keyword>
<dbReference type="InterPro" id="IPR006599">
    <property type="entry name" value="CARP_motif"/>
</dbReference>
<feature type="compositionally biased region" description="Basic and acidic residues" evidence="7">
    <location>
        <begin position="24"/>
        <end position="43"/>
    </location>
</feature>
<dbReference type="InterPro" id="IPR017901">
    <property type="entry name" value="C-CAP_CF_C-like"/>
</dbReference>
<feature type="region of interest" description="Disordered" evidence="7">
    <location>
        <begin position="143"/>
        <end position="166"/>
    </location>
</feature>
<dbReference type="Proteomes" id="UP000076420">
    <property type="component" value="Unassembled WGS sequence"/>
</dbReference>
<dbReference type="VEuPathDB" id="VectorBase:BGLAX_050671"/>
<gene>
    <name evidence="9" type="primary">106069955</name>
</gene>
<dbReference type="Gene3D" id="2.160.20.70">
    <property type="match status" value="1"/>
</dbReference>
<dbReference type="Gene3D" id="1.20.58.1250">
    <property type="entry name" value="Tubulin Binding Cofactor C, N-terminal domain"/>
    <property type="match status" value="1"/>
</dbReference>
<dbReference type="PANTHER" id="PTHR15139:SF0">
    <property type="entry name" value="TUBULIN-SPECIFIC CHAPERONE C"/>
    <property type="match status" value="1"/>
</dbReference>
<evidence type="ECO:0000256" key="1">
    <source>
        <dbReference type="ARBA" id="ARBA00004496"/>
    </source>
</evidence>
<dbReference type="STRING" id="6526.A0A2C9JVM6"/>
<evidence type="ECO:0000256" key="6">
    <source>
        <dbReference type="ARBA" id="ARBA00026055"/>
    </source>
</evidence>
<evidence type="ECO:0000259" key="8">
    <source>
        <dbReference type="PROSITE" id="PS51329"/>
    </source>
</evidence>
<dbReference type="InterPro" id="IPR031925">
    <property type="entry name" value="TBCC_N"/>
</dbReference>
<dbReference type="FunFam" id="2.160.20.70:FF:000007">
    <property type="entry name" value="tubulin-specific chaperone C"/>
    <property type="match status" value="1"/>
</dbReference>